<keyword evidence="2" id="KW-1185">Reference proteome</keyword>
<dbReference type="Proteomes" id="UP000271868">
    <property type="component" value="Unassembled WGS sequence"/>
</dbReference>
<reference evidence="1 2" key="1">
    <citation type="submission" date="2018-11" db="EMBL/GenBank/DDBJ databases">
        <title>Genomic Encyclopedia of Type Strains, Phase IV (KMG-IV): sequencing the most valuable type-strain genomes for metagenomic binning, comparative biology and taxonomic classification.</title>
        <authorList>
            <person name="Goeker M."/>
        </authorList>
    </citation>
    <scope>NUCLEOTIDE SEQUENCE [LARGE SCALE GENOMIC DNA]</scope>
    <source>
        <strain evidence="1 2">DSM 15985</strain>
    </source>
</reference>
<name>A0AAX1WQV5_9BURK</name>
<gene>
    <name evidence="1" type="ORF">EDC60_2804</name>
</gene>
<sequence>MPVAIDGKRHMKANCSACTFLMNLSGLIPEEKFPDGNSLRCGKESRYVAGFPPAITDPLTESCDQFIEYDPHRPRWEWDENKNKKNIEKHGVSFEDAVAALDADKNSFRYVAKSWDDLTDFDFDGKGVMRTFANTDPVRDVYLFTYNEKVWALVSTLRGEFGKIKQRVISARRARLEEQTMYDLRKKL</sequence>
<dbReference type="Gene3D" id="3.10.450.530">
    <property type="entry name" value="Ribonuclease toxin, BrnT, of type II toxin-antitoxin system"/>
    <property type="match status" value="1"/>
</dbReference>
<dbReference type="EMBL" id="RJVL01000007">
    <property type="protein sequence ID" value="ROR40285.1"/>
    <property type="molecule type" value="Genomic_DNA"/>
</dbReference>
<proteinExistence type="predicted"/>
<accession>A0AAX1WQV5</accession>
<dbReference type="InterPro" id="IPR038573">
    <property type="entry name" value="BrnT_sf"/>
</dbReference>
<evidence type="ECO:0000313" key="2">
    <source>
        <dbReference type="Proteomes" id="UP000271868"/>
    </source>
</evidence>
<organism evidence="1 2">
    <name type="scientific">Diaphorobacter nitroreducens</name>
    <dbReference type="NCBI Taxonomy" id="164759"/>
    <lineage>
        <taxon>Bacteria</taxon>
        <taxon>Pseudomonadati</taxon>
        <taxon>Pseudomonadota</taxon>
        <taxon>Betaproteobacteria</taxon>
        <taxon>Burkholderiales</taxon>
        <taxon>Comamonadaceae</taxon>
        <taxon>Diaphorobacter</taxon>
    </lineage>
</organism>
<dbReference type="AlphaFoldDB" id="A0AAX1WQV5"/>
<evidence type="ECO:0000313" key="1">
    <source>
        <dbReference type="EMBL" id="ROR40285.1"/>
    </source>
</evidence>
<comment type="caution">
    <text evidence="1">The sequence shown here is derived from an EMBL/GenBank/DDBJ whole genome shotgun (WGS) entry which is preliminary data.</text>
</comment>
<protein>
    <submittedName>
        <fullName evidence="1">Uncharacterized DUF497 family protein</fullName>
    </submittedName>
</protein>